<proteinExistence type="predicted"/>
<evidence type="ECO:0000313" key="2">
    <source>
        <dbReference type="Proteomes" id="UP000008332"/>
    </source>
</evidence>
<keyword evidence="1" id="KW-0614">Plasmid</keyword>
<dbReference type="Gene3D" id="3.40.50.300">
    <property type="entry name" value="P-loop containing nucleotide triphosphate hydrolases"/>
    <property type="match status" value="1"/>
</dbReference>
<dbReference type="KEGG" id="rfr:Rfer_4260"/>
<dbReference type="CDD" id="cd01127">
    <property type="entry name" value="TrwB_TraG_TraD_VirD4"/>
    <property type="match status" value="1"/>
</dbReference>
<keyword evidence="2" id="KW-1185">Reference proteome</keyword>
<organism evidence="1 2">
    <name type="scientific">Albidiferax ferrireducens (strain ATCC BAA-621 / DSM 15236 / T118)</name>
    <name type="common">Rhodoferax ferrireducens</name>
    <dbReference type="NCBI Taxonomy" id="338969"/>
    <lineage>
        <taxon>Bacteria</taxon>
        <taxon>Pseudomonadati</taxon>
        <taxon>Pseudomonadota</taxon>
        <taxon>Betaproteobacteria</taxon>
        <taxon>Burkholderiales</taxon>
        <taxon>Comamonadaceae</taxon>
        <taxon>Rhodoferax</taxon>
    </lineage>
</organism>
<accession>Q21QJ8</accession>
<dbReference type="Proteomes" id="UP000008332">
    <property type="component" value="Plasmid unnamed1"/>
</dbReference>
<dbReference type="eggNOG" id="COG3451">
    <property type="taxonomic scope" value="Bacteria"/>
</dbReference>
<dbReference type="HOGENOM" id="CLU_008341_1_0_4"/>
<gene>
    <name evidence="1" type="ordered locus">Rfer_4260</name>
</gene>
<dbReference type="RefSeq" id="WP_011458792.1">
    <property type="nucleotide sequence ID" value="NC_007901.1"/>
</dbReference>
<sequence length="831" mass="93716">MLNIADLVAGYNRSARGFQELLPYMCLWDEQTVATLDQGMLALYEYDGLDAEGRSEAETSLAVNAFEQAFSGFGSGSTVWSYVDRRKTDAYPRGHFSDNVARFIDQTWQDKVTSTQYENKYSLAVHQRANVGTMALFDTVDLLVKEEGLGLTAAFGKAIKTQLSLKARRSVDERKMQAAKTALEDKLLSLESGMRNLGLRRLGEERLMAELYNRVSPASPSRTAYPVPTIPSFLSNMLCSDSLRRTPDALVFTNEKEKYVGVVSLKGFSGNAETVVSQLDWLTTIEGEITVAHCFRFIDRDVAQKTIEDIERYNISKSVPFFHRMYTTFAKTEPTKFNEGRLAMALDAKAALVDLYQANRAFGHHNLTVLCFGDTYEEMKRVRQQVVENLKFSRFNGHVERMHQLTAFTQTLPGQWGASVRWNFVSFGNAADIAPIRTLTKGPEKCVHFEKEIKREFPALTSIPTTAGTPAFIDLWERGVGHLKVIGPTRAGKSTATNFLLSQFRKYEPCRTIVIDKNYSCRIATLLQDGVHVDLNQSAKNGTRMAPLSLLGHERHHGFLVNWVIELIESGRNGVMCSPAEIDRITQSIRGLAELGRKHWRLHYLATSLGPDLGAYLGRWIAGGADGNWFDNEPEEVEIGRHICFECQDLFGNKVVAGLAMSYLFYLIEGLLDDSPTIVSIEETWFFLDNEKFAKKIDDFLRTLGKRNGSLWIVTQTMKEIQECSIKTSIMSNIPNTIYLPDQNIMNSSELYIEAAGLLPEEIQRIAEATDKKHYYLKTPSISRMLDLELPEEIVVCISAGSRARHTFDKHYATREANAGWKQSYFEEMIG</sequence>
<geneLocation type="plasmid" evidence="2">
    <name>pDSM15236</name>
</geneLocation>
<dbReference type="InterPro" id="IPR051162">
    <property type="entry name" value="T4SS_component"/>
</dbReference>
<evidence type="ECO:0000313" key="1">
    <source>
        <dbReference type="EMBL" id="ABD71947.1"/>
    </source>
</evidence>
<dbReference type="PANTHER" id="PTHR30121:SF12">
    <property type="entry name" value="TYPE IV SECRETION SYSTEM PROTEIN CAGE"/>
    <property type="match status" value="1"/>
</dbReference>
<dbReference type="OrthoDB" id="9816422at2"/>
<protein>
    <submittedName>
        <fullName evidence="1">Type IV secretory pathway VirB4 components-like</fullName>
    </submittedName>
</protein>
<reference evidence="2" key="1">
    <citation type="submission" date="2006-02" db="EMBL/GenBank/DDBJ databases">
        <title>Complete sequence of plasmid 1 of Rhodoferax ferrireducens DSM 15236.</title>
        <authorList>
            <person name="Copeland A."/>
            <person name="Lucas S."/>
            <person name="Lapidus A."/>
            <person name="Barry K."/>
            <person name="Detter J.C."/>
            <person name="Glavina del Rio T."/>
            <person name="Hammon N."/>
            <person name="Israni S."/>
            <person name="Pitluck S."/>
            <person name="Brettin T."/>
            <person name="Bruce D."/>
            <person name="Han C."/>
            <person name="Tapia R."/>
            <person name="Gilna P."/>
            <person name="Kiss H."/>
            <person name="Schmutz J."/>
            <person name="Larimer F."/>
            <person name="Land M."/>
            <person name="Kyrpides N."/>
            <person name="Ivanova N."/>
            <person name="Richardson P."/>
        </authorList>
    </citation>
    <scope>NUCLEOTIDE SEQUENCE [LARGE SCALE GENOMIC DNA]</scope>
    <source>
        <strain evidence="2">ATCC BAA-621 / DSM 15236 / T118</strain>
        <plasmid evidence="2">Plasmid pDSM15236</plasmid>
    </source>
</reference>
<dbReference type="AlphaFoldDB" id="Q21QJ8"/>
<name>Q21QJ8_ALBFT</name>
<dbReference type="PANTHER" id="PTHR30121">
    <property type="entry name" value="UNCHARACTERIZED PROTEIN YJGR-RELATED"/>
    <property type="match status" value="1"/>
</dbReference>
<dbReference type="EMBL" id="CP000268">
    <property type="protein sequence ID" value="ABD71947.1"/>
    <property type="molecule type" value="Genomic_DNA"/>
</dbReference>
<dbReference type="InterPro" id="IPR027417">
    <property type="entry name" value="P-loop_NTPase"/>
</dbReference>
<dbReference type="SUPFAM" id="SSF52540">
    <property type="entry name" value="P-loop containing nucleoside triphosphate hydrolases"/>
    <property type="match status" value="1"/>
</dbReference>